<dbReference type="EC" id="1.-.-.-" evidence="9"/>
<dbReference type="InterPro" id="IPR012675">
    <property type="entry name" value="Beta-grasp_dom_sf"/>
</dbReference>
<evidence type="ECO:0000313" key="10">
    <source>
        <dbReference type="Proteomes" id="UP000672934"/>
    </source>
</evidence>
<feature type="domain" description="FAD-binding FR-type" evidence="8">
    <location>
        <begin position="1"/>
        <end position="100"/>
    </location>
</feature>
<dbReference type="InterPro" id="IPR050415">
    <property type="entry name" value="MRET"/>
</dbReference>
<evidence type="ECO:0000259" key="7">
    <source>
        <dbReference type="PROSITE" id="PS51085"/>
    </source>
</evidence>
<dbReference type="SUPFAM" id="SSF52343">
    <property type="entry name" value="Ferredoxin reductase-like, C-terminal NADP-linked domain"/>
    <property type="match status" value="1"/>
</dbReference>
<name>A0A916IUG2_9BURK</name>
<keyword evidence="10" id="KW-1185">Reference proteome</keyword>
<evidence type="ECO:0000256" key="3">
    <source>
        <dbReference type="ARBA" id="ARBA00022723"/>
    </source>
</evidence>
<dbReference type="PRINTS" id="PR00409">
    <property type="entry name" value="PHDIOXRDTASE"/>
</dbReference>
<keyword evidence="1" id="KW-0285">Flavoprotein</keyword>
<keyword evidence="4 9" id="KW-0560">Oxidoreductase</keyword>
<evidence type="ECO:0000256" key="2">
    <source>
        <dbReference type="ARBA" id="ARBA00022714"/>
    </source>
</evidence>
<dbReference type="PROSITE" id="PS51384">
    <property type="entry name" value="FAD_FR"/>
    <property type="match status" value="1"/>
</dbReference>
<dbReference type="SUPFAM" id="SSF63380">
    <property type="entry name" value="Riboflavin synthase domain-like"/>
    <property type="match status" value="1"/>
</dbReference>
<dbReference type="InterPro" id="IPR054582">
    <property type="entry name" value="DmmA-like_N"/>
</dbReference>
<evidence type="ECO:0000256" key="4">
    <source>
        <dbReference type="ARBA" id="ARBA00023002"/>
    </source>
</evidence>
<evidence type="ECO:0000256" key="5">
    <source>
        <dbReference type="ARBA" id="ARBA00023004"/>
    </source>
</evidence>
<dbReference type="EMBL" id="CAJPUY010000012">
    <property type="protein sequence ID" value="CAG2147331.1"/>
    <property type="molecule type" value="Genomic_DNA"/>
</dbReference>
<dbReference type="InterPro" id="IPR017927">
    <property type="entry name" value="FAD-bd_FR_type"/>
</dbReference>
<keyword evidence="6" id="KW-0411">Iron-sulfur</keyword>
<accession>A0A916IUG2</accession>
<comment type="caution">
    <text evidence="9">The sequence shown here is derived from an EMBL/GenBank/DDBJ whole genome shotgun (WGS) entry which is preliminary data.</text>
</comment>
<dbReference type="GO" id="GO:0051537">
    <property type="term" value="F:2 iron, 2 sulfur cluster binding"/>
    <property type="evidence" value="ECO:0007669"/>
    <property type="project" value="UniProtKB-KW"/>
</dbReference>
<gene>
    <name evidence="9" type="primary">pobB_3</name>
    <name evidence="9" type="ORF">LMG31506_03598</name>
</gene>
<dbReference type="Proteomes" id="UP000672934">
    <property type="component" value="Unassembled WGS sequence"/>
</dbReference>
<keyword evidence="3" id="KW-0479">Metal-binding</keyword>
<protein>
    <submittedName>
        <fullName evidence="9">Phenoxybenzoate dioxygenase subunit beta</fullName>
        <ecNumber evidence="9">1.-.-.-</ecNumber>
    </submittedName>
</protein>
<proteinExistence type="predicted"/>
<dbReference type="CDD" id="cd00207">
    <property type="entry name" value="fer2"/>
    <property type="match status" value="1"/>
</dbReference>
<evidence type="ECO:0000256" key="6">
    <source>
        <dbReference type="ARBA" id="ARBA00023014"/>
    </source>
</evidence>
<dbReference type="InterPro" id="IPR001041">
    <property type="entry name" value="2Fe-2S_ferredoxin-type"/>
</dbReference>
<keyword evidence="5" id="KW-0408">Iron</keyword>
<dbReference type="GO" id="GO:0051213">
    <property type="term" value="F:dioxygenase activity"/>
    <property type="evidence" value="ECO:0007669"/>
    <property type="project" value="UniProtKB-KW"/>
</dbReference>
<dbReference type="InterPro" id="IPR039261">
    <property type="entry name" value="FNR_nucleotide-bd"/>
</dbReference>
<dbReference type="Pfam" id="PF22290">
    <property type="entry name" value="DmmA-like_N"/>
    <property type="match status" value="1"/>
</dbReference>
<feature type="domain" description="2Fe-2S ferredoxin-type" evidence="7">
    <location>
        <begin position="229"/>
        <end position="314"/>
    </location>
</feature>
<dbReference type="Pfam" id="PF00111">
    <property type="entry name" value="Fer2"/>
    <property type="match status" value="1"/>
</dbReference>
<dbReference type="PROSITE" id="PS51085">
    <property type="entry name" value="2FE2S_FER_2"/>
    <property type="match status" value="1"/>
</dbReference>
<organism evidence="9 10">
    <name type="scientific">Cupriavidus yeoncheonensis</name>
    <dbReference type="NCBI Taxonomy" id="1462994"/>
    <lineage>
        <taxon>Bacteria</taxon>
        <taxon>Pseudomonadati</taxon>
        <taxon>Pseudomonadota</taxon>
        <taxon>Betaproteobacteria</taxon>
        <taxon>Burkholderiales</taxon>
        <taxon>Burkholderiaceae</taxon>
        <taxon>Cupriavidus</taxon>
    </lineage>
</organism>
<reference evidence="9" key="1">
    <citation type="submission" date="2021-03" db="EMBL/GenBank/DDBJ databases">
        <authorList>
            <person name="Peeters C."/>
        </authorList>
    </citation>
    <scope>NUCLEOTIDE SEQUENCE</scope>
    <source>
        <strain evidence="9">LMG 31506</strain>
    </source>
</reference>
<dbReference type="PANTHER" id="PTHR47354:SF1">
    <property type="entry name" value="CARNITINE MONOOXYGENASE REDUCTASE SUBUNIT"/>
    <property type="match status" value="1"/>
</dbReference>
<evidence type="ECO:0000256" key="1">
    <source>
        <dbReference type="ARBA" id="ARBA00022630"/>
    </source>
</evidence>
<evidence type="ECO:0000313" key="9">
    <source>
        <dbReference type="EMBL" id="CAG2147331.1"/>
    </source>
</evidence>
<dbReference type="Gene3D" id="3.40.50.80">
    <property type="entry name" value="Nucleotide-binding domain of ferredoxin-NADP reductase (FNR) module"/>
    <property type="match status" value="1"/>
</dbReference>
<dbReference type="InterPro" id="IPR017938">
    <property type="entry name" value="Riboflavin_synthase-like_b-brl"/>
</dbReference>
<dbReference type="GO" id="GO:0046872">
    <property type="term" value="F:metal ion binding"/>
    <property type="evidence" value="ECO:0007669"/>
    <property type="project" value="UniProtKB-KW"/>
</dbReference>
<dbReference type="Gene3D" id="2.40.30.10">
    <property type="entry name" value="Translation factors"/>
    <property type="match status" value="1"/>
</dbReference>
<keyword evidence="9" id="KW-0223">Dioxygenase</keyword>
<dbReference type="InterPro" id="IPR036010">
    <property type="entry name" value="2Fe-2S_ferredoxin-like_sf"/>
</dbReference>
<dbReference type="CDD" id="cd06185">
    <property type="entry name" value="PDR_like"/>
    <property type="match status" value="1"/>
</dbReference>
<keyword evidence="2" id="KW-0001">2Fe-2S</keyword>
<dbReference type="Gene3D" id="3.10.20.30">
    <property type="match status" value="1"/>
</dbReference>
<dbReference type="AlphaFoldDB" id="A0A916IUG2"/>
<evidence type="ECO:0000259" key="8">
    <source>
        <dbReference type="PROSITE" id="PS51384"/>
    </source>
</evidence>
<dbReference type="PANTHER" id="PTHR47354">
    <property type="entry name" value="NADH OXIDOREDUCTASE HCR"/>
    <property type="match status" value="1"/>
</dbReference>
<dbReference type="SUPFAM" id="SSF54292">
    <property type="entry name" value="2Fe-2S ferredoxin-like"/>
    <property type="match status" value="1"/>
</dbReference>
<sequence length="314" mass="33843">MELIVTSLRLEAEGVLGVELRDAAHAELPPFAPGAHVDVSFPNGLTRQYSIASAASDRTRYWLGIGLAPASRGGSRFAHSELRLGDRLPIGAPRSLFGLHEAAAGHLFVAGGIGITPILSMIRQCIEQALPWRLLYCVRSRRHAAYLEQLAPFADRVVLHADDEQDGHADIAGALRQMPSGWHVYTCGPGAMMDAVCGHAAVLGIDHDAVHLERFGAAAVQPGDERDAFQVRLLRHGGRFTVPREASILEVLEANGVCLPFSCREGLCRSCEVPLAAGVAEHRDYVLSDEERIANKSILICVSRAKGAELVLDV</sequence>